<comment type="caution">
    <text evidence="1">The sequence shown here is derived from an EMBL/GenBank/DDBJ whole genome shotgun (WGS) entry which is preliminary data.</text>
</comment>
<accession>A0A4Y7TS31</accession>
<dbReference type="AlphaFoldDB" id="A0A4Y7TS31"/>
<dbReference type="Proteomes" id="UP000298030">
    <property type="component" value="Unassembled WGS sequence"/>
</dbReference>
<protein>
    <submittedName>
        <fullName evidence="1">Uncharacterized protein</fullName>
    </submittedName>
</protein>
<gene>
    <name evidence="1" type="ORF">FA13DRAFT_1092538</name>
</gene>
<proteinExistence type="predicted"/>
<dbReference type="EMBL" id="QPFP01000005">
    <property type="protein sequence ID" value="TEB36997.1"/>
    <property type="molecule type" value="Genomic_DNA"/>
</dbReference>
<evidence type="ECO:0000313" key="1">
    <source>
        <dbReference type="EMBL" id="TEB36997.1"/>
    </source>
</evidence>
<organism evidence="1 2">
    <name type="scientific">Coprinellus micaceus</name>
    <name type="common">Glistening ink-cap mushroom</name>
    <name type="synonym">Coprinus micaceus</name>
    <dbReference type="NCBI Taxonomy" id="71717"/>
    <lineage>
        <taxon>Eukaryota</taxon>
        <taxon>Fungi</taxon>
        <taxon>Dikarya</taxon>
        <taxon>Basidiomycota</taxon>
        <taxon>Agaricomycotina</taxon>
        <taxon>Agaricomycetes</taxon>
        <taxon>Agaricomycetidae</taxon>
        <taxon>Agaricales</taxon>
        <taxon>Agaricineae</taxon>
        <taxon>Psathyrellaceae</taxon>
        <taxon>Coprinellus</taxon>
    </lineage>
</organism>
<reference evidence="1 2" key="1">
    <citation type="journal article" date="2019" name="Nat. Ecol. Evol.">
        <title>Megaphylogeny resolves global patterns of mushroom evolution.</title>
        <authorList>
            <person name="Varga T."/>
            <person name="Krizsan K."/>
            <person name="Foldi C."/>
            <person name="Dima B."/>
            <person name="Sanchez-Garcia M."/>
            <person name="Sanchez-Ramirez S."/>
            <person name="Szollosi G.J."/>
            <person name="Szarkandi J.G."/>
            <person name="Papp V."/>
            <person name="Albert L."/>
            <person name="Andreopoulos W."/>
            <person name="Angelini C."/>
            <person name="Antonin V."/>
            <person name="Barry K.W."/>
            <person name="Bougher N.L."/>
            <person name="Buchanan P."/>
            <person name="Buyck B."/>
            <person name="Bense V."/>
            <person name="Catcheside P."/>
            <person name="Chovatia M."/>
            <person name="Cooper J."/>
            <person name="Damon W."/>
            <person name="Desjardin D."/>
            <person name="Finy P."/>
            <person name="Geml J."/>
            <person name="Haridas S."/>
            <person name="Hughes K."/>
            <person name="Justo A."/>
            <person name="Karasinski D."/>
            <person name="Kautmanova I."/>
            <person name="Kiss B."/>
            <person name="Kocsube S."/>
            <person name="Kotiranta H."/>
            <person name="LaButti K.M."/>
            <person name="Lechner B.E."/>
            <person name="Liimatainen K."/>
            <person name="Lipzen A."/>
            <person name="Lukacs Z."/>
            <person name="Mihaltcheva S."/>
            <person name="Morgado L.N."/>
            <person name="Niskanen T."/>
            <person name="Noordeloos M.E."/>
            <person name="Ohm R.A."/>
            <person name="Ortiz-Santana B."/>
            <person name="Ovrebo C."/>
            <person name="Racz N."/>
            <person name="Riley R."/>
            <person name="Savchenko A."/>
            <person name="Shiryaev A."/>
            <person name="Soop K."/>
            <person name="Spirin V."/>
            <person name="Szebenyi C."/>
            <person name="Tomsovsky M."/>
            <person name="Tulloss R.E."/>
            <person name="Uehling J."/>
            <person name="Grigoriev I.V."/>
            <person name="Vagvolgyi C."/>
            <person name="Papp T."/>
            <person name="Martin F.M."/>
            <person name="Miettinen O."/>
            <person name="Hibbett D.S."/>
            <person name="Nagy L.G."/>
        </authorList>
    </citation>
    <scope>NUCLEOTIDE SEQUENCE [LARGE SCALE GENOMIC DNA]</scope>
    <source>
        <strain evidence="1 2">FP101781</strain>
    </source>
</reference>
<evidence type="ECO:0000313" key="2">
    <source>
        <dbReference type="Proteomes" id="UP000298030"/>
    </source>
</evidence>
<keyword evidence="2" id="KW-1185">Reference proteome</keyword>
<sequence length="127" mass="14748">MADKFQGGVIFTARCLQPFSLYRGSNDQDSFLPLCHRPAVQEVPRMGGISPRRVASCSRVLAFPRWEEFPPAVSRLTRAFHRLQRLRGWDEFRPMVAWARCWRHNSGGRKFSPRRTCFLLGVCRKPI</sequence>
<name>A0A4Y7TS31_COPMI</name>